<dbReference type="SUPFAM" id="SSF46785">
    <property type="entry name" value="Winged helix' DNA-binding domain"/>
    <property type="match status" value="1"/>
</dbReference>
<organism evidence="7 8">
    <name type="scientific">Paenirhodobacter populi</name>
    <dbReference type="NCBI Taxonomy" id="2306993"/>
    <lineage>
        <taxon>Bacteria</taxon>
        <taxon>Pseudomonadati</taxon>
        <taxon>Pseudomonadota</taxon>
        <taxon>Alphaproteobacteria</taxon>
        <taxon>Rhodobacterales</taxon>
        <taxon>Rhodobacter group</taxon>
        <taxon>Paenirhodobacter</taxon>
    </lineage>
</organism>
<proteinExistence type="inferred from homology"/>
<comment type="similarity">
    <text evidence="1">Belongs to the LysR transcriptional regulatory family.</text>
</comment>
<dbReference type="AlphaFoldDB" id="A0A443IKJ6"/>
<dbReference type="PRINTS" id="PR00039">
    <property type="entry name" value="HTHLYSR"/>
</dbReference>
<dbReference type="InterPro" id="IPR058163">
    <property type="entry name" value="LysR-type_TF_proteobact-type"/>
</dbReference>
<evidence type="ECO:0000256" key="4">
    <source>
        <dbReference type="ARBA" id="ARBA00023163"/>
    </source>
</evidence>
<dbReference type="CDD" id="cd08474">
    <property type="entry name" value="PBP2_CrgA_like_5"/>
    <property type="match status" value="1"/>
</dbReference>
<evidence type="ECO:0000256" key="1">
    <source>
        <dbReference type="ARBA" id="ARBA00009437"/>
    </source>
</evidence>
<dbReference type="Gene3D" id="1.10.10.10">
    <property type="entry name" value="Winged helix-like DNA-binding domain superfamily/Winged helix DNA-binding domain"/>
    <property type="match status" value="1"/>
</dbReference>
<name>A0A443IKJ6_9RHOB</name>
<reference evidence="7 8" key="1">
    <citation type="submission" date="2019-01" db="EMBL/GenBank/DDBJ databases">
        <title>Sinorhodobacter populi sp. nov. isolated from the symptomatic bark tissue of Populus euramericana canker.</title>
        <authorList>
            <person name="Xu G."/>
        </authorList>
    </citation>
    <scope>NUCLEOTIDE SEQUENCE [LARGE SCALE GENOMIC DNA]</scope>
    <source>
        <strain evidence="7 8">2D-5</strain>
    </source>
</reference>
<comment type="caution">
    <text evidence="7">The sequence shown here is derived from an EMBL/GenBank/DDBJ whole genome shotgun (WGS) entry which is preliminary data.</text>
</comment>
<reference evidence="7 8" key="2">
    <citation type="submission" date="2019-01" db="EMBL/GenBank/DDBJ databases">
        <authorList>
            <person name="Li Y."/>
        </authorList>
    </citation>
    <scope>NUCLEOTIDE SEQUENCE [LARGE SCALE GENOMIC DNA]</scope>
    <source>
        <strain evidence="7 8">2D-5</strain>
    </source>
</reference>
<dbReference type="EMBL" id="SAUW01000039">
    <property type="protein sequence ID" value="RWR05196.1"/>
    <property type="molecule type" value="Genomic_DNA"/>
</dbReference>
<dbReference type="RefSeq" id="WP_128270949.1">
    <property type="nucleotide sequence ID" value="NZ_SAUW01000039.1"/>
</dbReference>
<dbReference type="SUPFAM" id="SSF53850">
    <property type="entry name" value="Periplasmic binding protein-like II"/>
    <property type="match status" value="1"/>
</dbReference>
<dbReference type="GO" id="GO:0006351">
    <property type="term" value="P:DNA-templated transcription"/>
    <property type="evidence" value="ECO:0007669"/>
    <property type="project" value="TreeGrafter"/>
</dbReference>
<protein>
    <submittedName>
        <fullName evidence="7">LysR family transcriptional regulator</fullName>
    </submittedName>
</protein>
<gene>
    <name evidence="7" type="ORF">D2T33_20095</name>
</gene>
<keyword evidence="2" id="KW-0805">Transcription regulation</keyword>
<dbReference type="FunFam" id="1.10.10.10:FF:000001">
    <property type="entry name" value="LysR family transcriptional regulator"/>
    <property type="match status" value="1"/>
</dbReference>
<feature type="compositionally biased region" description="Polar residues" evidence="5">
    <location>
        <begin position="300"/>
        <end position="309"/>
    </location>
</feature>
<evidence type="ECO:0000313" key="8">
    <source>
        <dbReference type="Proteomes" id="UP000285710"/>
    </source>
</evidence>
<evidence type="ECO:0000256" key="3">
    <source>
        <dbReference type="ARBA" id="ARBA00023125"/>
    </source>
</evidence>
<dbReference type="InterPro" id="IPR000847">
    <property type="entry name" value="LysR_HTH_N"/>
</dbReference>
<dbReference type="PANTHER" id="PTHR30537:SF1">
    <property type="entry name" value="HTH-TYPE TRANSCRIPTIONAL REGULATOR PGRR"/>
    <property type="match status" value="1"/>
</dbReference>
<keyword evidence="3" id="KW-0238">DNA-binding</keyword>
<evidence type="ECO:0000256" key="5">
    <source>
        <dbReference type="SAM" id="MobiDB-lite"/>
    </source>
</evidence>
<evidence type="ECO:0000256" key="2">
    <source>
        <dbReference type="ARBA" id="ARBA00023015"/>
    </source>
</evidence>
<keyword evidence="4" id="KW-0804">Transcription</keyword>
<sequence length="325" mass="35809">MKRDDLADLMAFAVIAEERSFTRAAVRLGLSSSALSHAIRLLEDRLGTKLLSRTTRSVAPTAAGERLLARLAPALDEISEGVEALNEERDRPSGLVRINSHQSAALLHVVPKLRELRRLYPDIVVDLTTNDGLVDIVTAGYDAGIRHGEHLARDMVAVRISPEYQSAVVASPEYMRDRAQICTPSDLSDHDCLTWRYPTSGAPLRWEFQRGTRKLAFVPEPVFTTNDIEVMIDAALSGIGIAYLLREQVAGHLEAGRLTELLPDWSTGHGACFLYYPDRRQIRPAMRAVIDALRYVGSPQSTANRSRGNGNHHSRGLGNTPAESV</sequence>
<dbReference type="PANTHER" id="PTHR30537">
    <property type="entry name" value="HTH-TYPE TRANSCRIPTIONAL REGULATOR"/>
    <property type="match status" value="1"/>
</dbReference>
<dbReference type="PROSITE" id="PS50931">
    <property type="entry name" value="HTH_LYSR"/>
    <property type="match status" value="1"/>
</dbReference>
<dbReference type="Gene3D" id="3.40.190.290">
    <property type="match status" value="1"/>
</dbReference>
<dbReference type="GO" id="GO:0043565">
    <property type="term" value="F:sequence-specific DNA binding"/>
    <property type="evidence" value="ECO:0007669"/>
    <property type="project" value="TreeGrafter"/>
</dbReference>
<dbReference type="InterPro" id="IPR036388">
    <property type="entry name" value="WH-like_DNA-bd_sf"/>
</dbReference>
<accession>A0A443IKJ6</accession>
<dbReference type="InterPro" id="IPR036390">
    <property type="entry name" value="WH_DNA-bd_sf"/>
</dbReference>
<dbReference type="Pfam" id="PF00126">
    <property type="entry name" value="HTH_1"/>
    <property type="match status" value="1"/>
</dbReference>
<dbReference type="GO" id="GO:0003700">
    <property type="term" value="F:DNA-binding transcription factor activity"/>
    <property type="evidence" value="ECO:0007669"/>
    <property type="project" value="InterPro"/>
</dbReference>
<evidence type="ECO:0000259" key="6">
    <source>
        <dbReference type="PROSITE" id="PS50931"/>
    </source>
</evidence>
<dbReference type="InterPro" id="IPR005119">
    <property type="entry name" value="LysR_subst-bd"/>
</dbReference>
<evidence type="ECO:0000313" key="7">
    <source>
        <dbReference type="EMBL" id="RWR05196.1"/>
    </source>
</evidence>
<dbReference type="Proteomes" id="UP000285710">
    <property type="component" value="Unassembled WGS sequence"/>
</dbReference>
<feature type="region of interest" description="Disordered" evidence="5">
    <location>
        <begin position="300"/>
        <end position="325"/>
    </location>
</feature>
<dbReference type="Pfam" id="PF03466">
    <property type="entry name" value="LysR_substrate"/>
    <property type="match status" value="1"/>
</dbReference>
<feature type="domain" description="HTH lysR-type" evidence="6">
    <location>
        <begin position="4"/>
        <end position="61"/>
    </location>
</feature>
<keyword evidence="8" id="KW-1185">Reference proteome</keyword>